<dbReference type="InterPro" id="IPR027843">
    <property type="entry name" value="DUF4440"/>
</dbReference>
<keyword evidence="3" id="KW-1185">Reference proteome</keyword>
<evidence type="ECO:0000313" key="3">
    <source>
        <dbReference type="Proteomes" id="UP000036873"/>
    </source>
</evidence>
<dbReference type="SUPFAM" id="SSF54427">
    <property type="entry name" value="NTF2-like"/>
    <property type="match status" value="1"/>
</dbReference>
<dbReference type="Proteomes" id="UP000036873">
    <property type="component" value="Unassembled WGS sequence"/>
</dbReference>
<protein>
    <recommendedName>
        <fullName evidence="1">DUF4440 domain-containing protein</fullName>
    </recommendedName>
</protein>
<accession>A0A0L6U0N1</accession>
<dbReference type="NCBIfam" id="TIGR02246">
    <property type="entry name" value="SgcJ/EcaC family oxidoreductase"/>
    <property type="match status" value="1"/>
</dbReference>
<dbReference type="EMBL" id="LGYO01000020">
    <property type="protein sequence ID" value="KNZ42074.1"/>
    <property type="molecule type" value="Genomic_DNA"/>
</dbReference>
<feature type="domain" description="DUF4440" evidence="1">
    <location>
        <begin position="10"/>
        <end position="117"/>
    </location>
</feature>
<dbReference type="AlphaFoldDB" id="A0A0L6U0N1"/>
<proteinExistence type="predicted"/>
<evidence type="ECO:0000313" key="2">
    <source>
        <dbReference type="EMBL" id="KNZ42074.1"/>
    </source>
</evidence>
<dbReference type="OrthoDB" id="9803476at2"/>
<name>A0A0L6U0N1_9FIRM</name>
<dbReference type="InterPro" id="IPR011944">
    <property type="entry name" value="Steroid_delta5-4_isomerase"/>
</dbReference>
<dbReference type="Pfam" id="PF14534">
    <property type="entry name" value="DUF4440"/>
    <property type="match status" value="1"/>
</dbReference>
<reference evidence="3" key="1">
    <citation type="submission" date="2015-07" db="EMBL/GenBank/DDBJ databases">
        <title>Draft genome sequence of Acetobacterium bakii DSM 8293, a potential psychrophilic chemical producer through syngas fermentation.</title>
        <authorList>
            <person name="Song Y."/>
            <person name="Hwang S."/>
            <person name="Cho B.-K."/>
        </authorList>
    </citation>
    <scope>NUCLEOTIDE SEQUENCE [LARGE SCALE GENOMIC DNA]</scope>
    <source>
        <strain evidence="3">DSM 8239</strain>
    </source>
</reference>
<gene>
    <name evidence="2" type="ORF">AKG39_08565</name>
</gene>
<sequence>METIEKQLINNLENSFHDAWANGDAREIASFFTDDGFRVGPDGTIQHGRSELEEAFAEMFKMMPDATLTFEPGTIRLLSPEYATWQGGVEITLGEGKPSIKGYALDLLKKVDEHWLIQEAHPKTLGPLAV</sequence>
<dbReference type="Gene3D" id="3.10.450.50">
    <property type="match status" value="1"/>
</dbReference>
<comment type="caution">
    <text evidence="2">The sequence shown here is derived from an EMBL/GenBank/DDBJ whole genome shotgun (WGS) entry which is preliminary data.</text>
</comment>
<dbReference type="STRING" id="52689.AKG39_08565"/>
<dbReference type="InterPro" id="IPR032710">
    <property type="entry name" value="NTF2-like_dom_sf"/>
</dbReference>
<organism evidence="2 3">
    <name type="scientific">Acetobacterium bakii</name>
    <dbReference type="NCBI Taxonomy" id="52689"/>
    <lineage>
        <taxon>Bacteria</taxon>
        <taxon>Bacillati</taxon>
        <taxon>Bacillota</taxon>
        <taxon>Clostridia</taxon>
        <taxon>Eubacteriales</taxon>
        <taxon>Eubacteriaceae</taxon>
        <taxon>Acetobacterium</taxon>
    </lineage>
</organism>
<dbReference type="RefSeq" id="WP_050739976.1">
    <property type="nucleotide sequence ID" value="NZ_LGYO01000020.1"/>
</dbReference>
<evidence type="ECO:0000259" key="1">
    <source>
        <dbReference type="Pfam" id="PF14534"/>
    </source>
</evidence>